<evidence type="ECO:0000313" key="2">
    <source>
        <dbReference type="Proteomes" id="UP001162501"/>
    </source>
</evidence>
<organism evidence="1 2">
    <name type="scientific">Rangifer tarandus platyrhynchus</name>
    <name type="common">Svalbard reindeer</name>
    <dbReference type="NCBI Taxonomy" id="3082113"/>
    <lineage>
        <taxon>Eukaryota</taxon>
        <taxon>Metazoa</taxon>
        <taxon>Chordata</taxon>
        <taxon>Craniata</taxon>
        <taxon>Vertebrata</taxon>
        <taxon>Euteleostomi</taxon>
        <taxon>Mammalia</taxon>
        <taxon>Eutheria</taxon>
        <taxon>Laurasiatheria</taxon>
        <taxon>Artiodactyla</taxon>
        <taxon>Ruminantia</taxon>
        <taxon>Pecora</taxon>
        <taxon>Cervidae</taxon>
        <taxon>Odocoileinae</taxon>
        <taxon>Rangifer</taxon>
    </lineage>
</organism>
<protein>
    <submittedName>
        <fullName evidence="1">Uncharacterized protein</fullName>
    </submittedName>
</protein>
<accession>A0AC60A120</accession>
<proteinExistence type="predicted"/>
<evidence type="ECO:0000313" key="1">
    <source>
        <dbReference type="EMBL" id="CAN0542471.1"/>
    </source>
</evidence>
<sequence>MPTQPWGSTIFSEISIQRAAAAPDAVGLQQNSSPSHSQAESRNRPQSAGAVSTVDEGRGTWFLPPSWSRQLGGCASTTHHGPPGAPGAKHGLNLPVAAKGDTPVRREEMQVHYTARSYSTFKVRSGSCEKIPLIQGSSILGIRQAKVLEWVAIFFSKGSSPRDLLQGSPTLQSDCLLSEPPVKMKPLLCHKRFFATLQHAGS</sequence>
<dbReference type="Proteomes" id="UP001162501">
    <property type="component" value="Chromosome 6"/>
</dbReference>
<reference evidence="1" key="2">
    <citation type="submission" date="2025-03" db="EMBL/GenBank/DDBJ databases">
        <authorList>
            <consortium name="ELIXIR-Norway"/>
            <consortium name="Elixir Norway"/>
        </authorList>
    </citation>
    <scope>NUCLEOTIDE SEQUENCE</scope>
</reference>
<gene>
    <name evidence="1" type="ORF">MRATA1EN22A_LOCUS25543</name>
</gene>
<reference evidence="1" key="1">
    <citation type="submission" date="2023-05" db="EMBL/GenBank/DDBJ databases">
        <authorList>
            <consortium name="ELIXIR-Norway"/>
        </authorList>
    </citation>
    <scope>NUCLEOTIDE SEQUENCE</scope>
</reference>
<dbReference type="EMBL" id="OX596090">
    <property type="protein sequence ID" value="CAN0542471.1"/>
    <property type="molecule type" value="Genomic_DNA"/>
</dbReference>
<name>A0AC60A120_RANTA</name>